<accession>A0A4Y2N6K9</accession>
<sequence length="77" mass="8732">ECYKETDLSMSLGSVLKSLQFLSPQEGIHYLGHQDRYQSLASYAKREKAVRSTKCPDVGSLREKHLVKSSPQDSPQY</sequence>
<dbReference type="AlphaFoldDB" id="A0A4Y2N6K9"/>
<gene>
    <name evidence="2" type="ORF">AVEN_4893_1</name>
</gene>
<evidence type="ECO:0000313" key="2">
    <source>
        <dbReference type="EMBL" id="GBN34240.1"/>
    </source>
</evidence>
<dbReference type="EMBL" id="BGPR01126230">
    <property type="protein sequence ID" value="GBN34240.1"/>
    <property type="molecule type" value="Genomic_DNA"/>
</dbReference>
<feature type="non-terminal residue" evidence="2">
    <location>
        <position position="1"/>
    </location>
</feature>
<name>A0A4Y2N6K9_ARAVE</name>
<organism evidence="2 3">
    <name type="scientific">Araneus ventricosus</name>
    <name type="common">Orbweaver spider</name>
    <name type="synonym">Epeira ventricosa</name>
    <dbReference type="NCBI Taxonomy" id="182803"/>
    <lineage>
        <taxon>Eukaryota</taxon>
        <taxon>Metazoa</taxon>
        <taxon>Ecdysozoa</taxon>
        <taxon>Arthropoda</taxon>
        <taxon>Chelicerata</taxon>
        <taxon>Arachnida</taxon>
        <taxon>Araneae</taxon>
        <taxon>Araneomorphae</taxon>
        <taxon>Entelegynae</taxon>
        <taxon>Araneoidea</taxon>
        <taxon>Araneidae</taxon>
        <taxon>Araneus</taxon>
    </lineage>
</organism>
<feature type="region of interest" description="Disordered" evidence="1">
    <location>
        <begin position="54"/>
        <end position="77"/>
    </location>
</feature>
<evidence type="ECO:0000313" key="3">
    <source>
        <dbReference type="Proteomes" id="UP000499080"/>
    </source>
</evidence>
<protein>
    <submittedName>
        <fullName evidence="2">Uncharacterized protein</fullName>
    </submittedName>
</protein>
<dbReference type="Proteomes" id="UP000499080">
    <property type="component" value="Unassembled WGS sequence"/>
</dbReference>
<comment type="caution">
    <text evidence="2">The sequence shown here is derived from an EMBL/GenBank/DDBJ whole genome shotgun (WGS) entry which is preliminary data.</text>
</comment>
<reference evidence="2 3" key="1">
    <citation type="journal article" date="2019" name="Sci. Rep.">
        <title>Orb-weaving spider Araneus ventricosus genome elucidates the spidroin gene catalogue.</title>
        <authorList>
            <person name="Kono N."/>
            <person name="Nakamura H."/>
            <person name="Ohtoshi R."/>
            <person name="Moran D.A.P."/>
            <person name="Shinohara A."/>
            <person name="Yoshida Y."/>
            <person name="Fujiwara M."/>
            <person name="Mori M."/>
            <person name="Tomita M."/>
            <person name="Arakawa K."/>
        </authorList>
    </citation>
    <scope>NUCLEOTIDE SEQUENCE [LARGE SCALE GENOMIC DNA]</scope>
</reference>
<keyword evidence="3" id="KW-1185">Reference proteome</keyword>
<evidence type="ECO:0000256" key="1">
    <source>
        <dbReference type="SAM" id="MobiDB-lite"/>
    </source>
</evidence>
<proteinExistence type="predicted"/>